<accession>A0A1R0GTM5</accession>
<proteinExistence type="predicted"/>
<comment type="caution">
    <text evidence="1">The sequence shown here is derived from an EMBL/GenBank/DDBJ whole genome shotgun (WGS) entry which is preliminary data.</text>
</comment>
<name>A0A1R0GTM5_9FUNG</name>
<sequence>MSLPVSQCICSLVISREASLLKFLILDWGSFKENYWLSITIPKYSIICIGLSDNYENFNFEANFFLFRDTIVQIGDNFYPLFPCPCQQRSQYLCKGPWDE</sequence>
<evidence type="ECO:0000313" key="1">
    <source>
        <dbReference type="EMBL" id="OLY80246.1"/>
    </source>
</evidence>
<evidence type="ECO:0000313" key="2">
    <source>
        <dbReference type="Proteomes" id="UP000187455"/>
    </source>
</evidence>
<protein>
    <submittedName>
        <fullName evidence="1">Uncharacterized protein</fullName>
    </submittedName>
</protein>
<dbReference type="EMBL" id="LSSL01003640">
    <property type="protein sequence ID" value="OLY80246.1"/>
    <property type="molecule type" value="Genomic_DNA"/>
</dbReference>
<dbReference type="AlphaFoldDB" id="A0A1R0GTM5"/>
<dbReference type="Proteomes" id="UP000187455">
    <property type="component" value="Unassembled WGS sequence"/>
</dbReference>
<reference evidence="1 2" key="1">
    <citation type="journal article" date="2016" name="Mol. Biol. Evol.">
        <title>Genome-Wide Survey of Gut Fungi (Harpellales) Reveals the First Horizontally Transferred Ubiquitin Gene from a Mosquito Host.</title>
        <authorList>
            <person name="Wang Y."/>
            <person name="White M.M."/>
            <person name="Kvist S."/>
            <person name="Moncalvo J.M."/>
        </authorList>
    </citation>
    <scope>NUCLEOTIDE SEQUENCE [LARGE SCALE GENOMIC DNA]</scope>
    <source>
        <strain evidence="1 2">ALG-7-W6</strain>
    </source>
</reference>
<organism evidence="1 2">
    <name type="scientific">Smittium mucronatum</name>
    <dbReference type="NCBI Taxonomy" id="133383"/>
    <lineage>
        <taxon>Eukaryota</taxon>
        <taxon>Fungi</taxon>
        <taxon>Fungi incertae sedis</taxon>
        <taxon>Zoopagomycota</taxon>
        <taxon>Kickxellomycotina</taxon>
        <taxon>Harpellomycetes</taxon>
        <taxon>Harpellales</taxon>
        <taxon>Legeriomycetaceae</taxon>
        <taxon>Smittium</taxon>
    </lineage>
</organism>
<keyword evidence="2" id="KW-1185">Reference proteome</keyword>
<gene>
    <name evidence="1" type="ORF">AYI68_g5662</name>
</gene>